<dbReference type="Pfam" id="PF18928">
    <property type="entry name" value="DUF5677"/>
    <property type="match status" value="1"/>
</dbReference>
<sequence>MQSSNEIDKELNGIVAKLNEKATMLARNNKSDYLVFALRGLSSYTSVLFNRLIANQNMPIEHLAFTARNLFECYLLIAYIIDEPIKAKEFISQKAFEELEINEGFLCLTTETTSESSIKTIRDRMNYINEVMKSAELTPTKYWSVSNLAVKTNNKIEYDAFFKLYSKYVHPSSWIVNSHSFEYDNPVFKSIFYSQGHIFTKRIIKLLSKN</sequence>
<protein>
    <submittedName>
        <fullName evidence="1">Uncharacterized protein</fullName>
    </submittedName>
</protein>
<dbReference type="Proteomes" id="UP000184147">
    <property type="component" value="Unassembled WGS sequence"/>
</dbReference>
<evidence type="ECO:0000313" key="1">
    <source>
        <dbReference type="EMBL" id="SHF84479.1"/>
    </source>
</evidence>
<dbReference type="STRING" id="1124188.SAMN05444377_1244"/>
<dbReference type="AlphaFoldDB" id="A0A1M5EZ38"/>
<organism evidence="1 2">
    <name type="scientific">Flavobacterium fontis</name>
    <dbReference type="NCBI Taxonomy" id="1124188"/>
    <lineage>
        <taxon>Bacteria</taxon>
        <taxon>Pseudomonadati</taxon>
        <taxon>Bacteroidota</taxon>
        <taxon>Flavobacteriia</taxon>
        <taxon>Flavobacteriales</taxon>
        <taxon>Flavobacteriaceae</taxon>
        <taxon>Flavobacterium</taxon>
    </lineage>
</organism>
<dbReference type="EMBL" id="FQVQ01000024">
    <property type="protein sequence ID" value="SHF84479.1"/>
    <property type="molecule type" value="Genomic_DNA"/>
</dbReference>
<gene>
    <name evidence="1" type="ORF">SAMN05444377_1244</name>
</gene>
<keyword evidence="2" id="KW-1185">Reference proteome</keyword>
<dbReference type="OrthoDB" id="1425974at2"/>
<dbReference type="InterPro" id="IPR043733">
    <property type="entry name" value="DUF5677"/>
</dbReference>
<reference evidence="1 2" key="1">
    <citation type="submission" date="2016-11" db="EMBL/GenBank/DDBJ databases">
        <authorList>
            <person name="Jaros S."/>
            <person name="Januszkiewicz K."/>
            <person name="Wedrychowicz H."/>
        </authorList>
    </citation>
    <scope>NUCLEOTIDE SEQUENCE [LARGE SCALE GENOMIC DNA]</scope>
    <source>
        <strain evidence="1 2">DSM 25660</strain>
    </source>
</reference>
<evidence type="ECO:0000313" key="2">
    <source>
        <dbReference type="Proteomes" id="UP000184147"/>
    </source>
</evidence>
<proteinExistence type="predicted"/>
<accession>A0A1M5EZ38</accession>
<name>A0A1M5EZ38_9FLAO</name>
<dbReference type="RefSeq" id="WP_073365466.1">
    <property type="nucleotide sequence ID" value="NZ_FQVQ01000024.1"/>
</dbReference>